<feature type="compositionally biased region" description="Polar residues" evidence="1">
    <location>
        <begin position="38"/>
        <end position="47"/>
    </location>
</feature>
<accession>A0A1L5PAD3</accession>
<keyword evidence="2" id="KW-0614">Plasmid</keyword>
<reference evidence="2 3" key="1">
    <citation type="submission" date="2016-09" db="EMBL/GenBank/DDBJ databases">
        <title>The complete genome sequences of Rhizobium gallicum, symbiovars gallicum and phaseoli, symbionts associated to common bean (Phaseolus vulgaris).</title>
        <authorList>
            <person name="Bustos P."/>
            <person name="Santamaria R.I."/>
            <person name="Perez-Carrascal O.M."/>
            <person name="Juarez S."/>
            <person name="Lozano L."/>
            <person name="Martinez-Flores I."/>
            <person name="Martinez-Romero E."/>
            <person name="Cevallos M."/>
            <person name="Romero D."/>
            <person name="Davila G."/>
            <person name="Gonzalez V."/>
        </authorList>
    </citation>
    <scope>NUCLEOTIDE SEQUENCE [LARGE SCALE GENOMIC DNA]</scope>
    <source>
        <strain evidence="2 3">8C-3</strain>
        <plasmid evidence="3">Plasmid prsp8c3a</plasmid>
    </source>
</reference>
<feature type="compositionally biased region" description="Basic and acidic residues" evidence="1">
    <location>
        <begin position="21"/>
        <end position="31"/>
    </location>
</feature>
<dbReference type="AlphaFoldDB" id="A0A1L5PAD3"/>
<protein>
    <submittedName>
        <fullName evidence="2">Uncharacterized protein</fullName>
    </submittedName>
</protein>
<organism evidence="2 3">
    <name type="scientific">Rhizobium etli 8C-3</name>
    <dbReference type="NCBI Taxonomy" id="538025"/>
    <lineage>
        <taxon>Bacteria</taxon>
        <taxon>Pseudomonadati</taxon>
        <taxon>Pseudomonadota</taxon>
        <taxon>Alphaproteobacteria</taxon>
        <taxon>Hyphomicrobiales</taxon>
        <taxon>Rhizobiaceae</taxon>
        <taxon>Rhizobium/Agrobacterium group</taxon>
        <taxon>Rhizobium</taxon>
    </lineage>
</organism>
<name>A0A1L5PAD3_RHIET</name>
<gene>
    <name evidence="2" type="ORF">AM571_PA00247</name>
</gene>
<evidence type="ECO:0000256" key="1">
    <source>
        <dbReference type="SAM" id="MobiDB-lite"/>
    </source>
</evidence>
<feature type="region of interest" description="Disordered" evidence="1">
    <location>
        <begin position="1"/>
        <end position="58"/>
    </location>
</feature>
<sequence length="93" mass="10495">MPLRRGRDLASPIPGCGRARQYPENRRKENVMTDGKSTRTATSQAAETRSPELPRGSCFLSDRMSVTEEEWQSLLEQAKELAQRAELDDESGR</sequence>
<dbReference type="EMBL" id="CP017242">
    <property type="protein sequence ID" value="APO77131.1"/>
    <property type="molecule type" value="Genomic_DNA"/>
</dbReference>
<proteinExistence type="predicted"/>
<dbReference type="Proteomes" id="UP000185109">
    <property type="component" value="Plasmid pRsp8C3a"/>
</dbReference>
<evidence type="ECO:0000313" key="3">
    <source>
        <dbReference type="Proteomes" id="UP000185109"/>
    </source>
</evidence>
<evidence type="ECO:0000313" key="2">
    <source>
        <dbReference type="EMBL" id="APO77131.1"/>
    </source>
</evidence>
<geneLocation type="plasmid" evidence="3">
    <name>prsp8c3a</name>
</geneLocation>